<dbReference type="GO" id="GO:0009252">
    <property type="term" value="P:peptidoglycan biosynthetic process"/>
    <property type="evidence" value="ECO:0007669"/>
    <property type="project" value="TreeGrafter"/>
</dbReference>
<keyword evidence="2" id="KW-0732">Signal</keyword>
<evidence type="ECO:0000313" key="3">
    <source>
        <dbReference type="EMBL" id="QJT29088.1"/>
    </source>
</evidence>
<name>A0A6M5A275_AERME</name>
<reference evidence="5 6" key="1">
    <citation type="submission" date="2019-03" db="EMBL/GenBank/DDBJ databases">
        <title>Novel transposon Tn6433 accelerates the dissemination of tet(E) in Aeromonas from aerobic biofilm under oxytetracycline stress.</title>
        <authorList>
            <person name="Shi Y."/>
            <person name="Tian Z."/>
            <person name="Zhang Y."/>
            <person name="Zhang H."/>
            <person name="Yang M."/>
        </authorList>
    </citation>
    <scope>NUCLEOTIDE SEQUENCE [LARGE SCALE GENOMIC DNA]</scope>
    <source>
        <strain evidence="4 6">R50-22</strain>
        <strain evidence="3 5">T5-8</strain>
    </source>
</reference>
<evidence type="ECO:0000313" key="4">
    <source>
        <dbReference type="EMBL" id="QJT38123.1"/>
    </source>
</evidence>
<dbReference type="Proteomes" id="UP000502657">
    <property type="component" value="Chromosome"/>
</dbReference>
<protein>
    <submittedName>
        <fullName evidence="3">Penicillin-binding protein activator LpoB</fullName>
    </submittedName>
</protein>
<dbReference type="EMBL" id="CP038444">
    <property type="protein sequence ID" value="QJT29088.1"/>
    <property type="molecule type" value="Genomic_DNA"/>
</dbReference>
<evidence type="ECO:0000256" key="1">
    <source>
        <dbReference type="SAM" id="MobiDB-lite"/>
    </source>
</evidence>
<evidence type="ECO:0000313" key="5">
    <source>
        <dbReference type="Proteomes" id="UP000502006"/>
    </source>
</evidence>
<proteinExistence type="predicted"/>
<dbReference type="Pfam" id="PF13036">
    <property type="entry name" value="LpoB"/>
    <property type="match status" value="1"/>
</dbReference>
<dbReference type="Gene3D" id="3.40.50.10610">
    <property type="entry name" value="ABC-type transport auxiliary lipoprotein component"/>
    <property type="match status" value="1"/>
</dbReference>
<dbReference type="EMBL" id="CP038448">
    <property type="protein sequence ID" value="QJT38123.1"/>
    <property type="molecule type" value="Genomic_DNA"/>
</dbReference>
<dbReference type="RefSeq" id="WP_042649719.1">
    <property type="nucleotide sequence ID" value="NZ_CAWMGL010000146.1"/>
</dbReference>
<dbReference type="InterPro" id="IPR014094">
    <property type="entry name" value="LpoB"/>
</dbReference>
<dbReference type="AlphaFoldDB" id="A0A6M5A275"/>
<feature type="region of interest" description="Disordered" evidence="1">
    <location>
        <begin position="25"/>
        <end position="55"/>
    </location>
</feature>
<dbReference type="GO" id="GO:0031241">
    <property type="term" value="C:periplasmic side of cell outer membrane"/>
    <property type="evidence" value="ECO:0007669"/>
    <property type="project" value="TreeGrafter"/>
</dbReference>
<accession>A0A6M5A275</accession>
<dbReference type="PROSITE" id="PS51257">
    <property type="entry name" value="PROKAR_LIPOPROTEIN"/>
    <property type="match status" value="1"/>
</dbReference>
<dbReference type="Proteomes" id="UP000502006">
    <property type="component" value="Chromosome"/>
</dbReference>
<feature type="chain" id="PRO_5044644717" evidence="2">
    <location>
        <begin position="22"/>
        <end position="193"/>
    </location>
</feature>
<feature type="signal peptide" evidence="2">
    <location>
        <begin position="1"/>
        <end position="21"/>
    </location>
</feature>
<evidence type="ECO:0000256" key="2">
    <source>
        <dbReference type="SAM" id="SignalP"/>
    </source>
</evidence>
<dbReference type="GO" id="GO:0030234">
    <property type="term" value="F:enzyme regulator activity"/>
    <property type="evidence" value="ECO:0007669"/>
    <property type="project" value="TreeGrafter"/>
</dbReference>
<organism evidence="3 5">
    <name type="scientific">Aeromonas media</name>
    <dbReference type="NCBI Taxonomy" id="651"/>
    <lineage>
        <taxon>Bacteria</taxon>
        <taxon>Pseudomonadati</taxon>
        <taxon>Pseudomonadota</taxon>
        <taxon>Gammaproteobacteria</taxon>
        <taxon>Aeromonadales</taxon>
        <taxon>Aeromonadaceae</taxon>
        <taxon>Aeromonas</taxon>
    </lineage>
</organism>
<dbReference type="PANTHER" id="PTHR40593:SF1">
    <property type="entry name" value="PENICILLIN-BINDING PROTEIN ACTIVATOR LPOB"/>
    <property type="match status" value="1"/>
</dbReference>
<gene>
    <name evidence="3" type="ORF">E4186_01760</name>
    <name evidence="4" type="ORF">E4188_05830</name>
</gene>
<dbReference type="PANTHER" id="PTHR40593">
    <property type="entry name" value="PENICILLIN-BINDING PROTEIN ACTIVATOR LPOB"/>
    <property type="match status" value="1"/>
</dbReference>
<keyword evidence="6" id="KW-1185">Reference proteome</keyword>
<evidence type="ECO:0000313" key="6">
    <source>
        <dbReference type="Proteomes" id="UP000502657"/>
    </source>
</evidence>
<sequence>MKLRSLLMVGALLLGGCAVNPYGGTPAPVGEPDKPVSQPEKPVAEPEAVKPPPKPVAPTGLAVAMADAFLKAPEVQALTRDGSPVLLLMAPQNGTGESFNTQSMAVAMIQRIQKQGGFSFADPGQVSAITSQLEYQQGGMNPASLVRLGRQTGAGYMLYGDLVSEGGRYRLAMSLMDLKSGELLWSGNRSASR</sequence>